<keyword evidence="3" id="KW-0653">Protein transport</keyword>
<evidence type="ECO:0000313" key="5">
    <source>
        <dbReference type="EMBL" id="KAG8371536.1"/>
    </source>
</evidence>
<sequence length="525" mass="60605">MSTMIYDNWERLAEATLKRDQFYQLCHAHSRTPTSPPPYPQISPSPLPLPSPPSIHRPLRMRNLFRSQLSMPIESRSVLLNYVPKNIAPFNASDLVMISNKAELAYSFRLDDEPITDYNILIDALPAGTIGDLHEIAKLMVSAGYVKKCSYTYNTCRREFLDESLSRLGLQKFSIDELQRMQWTQLGDEIEKWTKAMNVALRIVFPCERWLCDRIFFGCSSAANLSFMEVSRGLMIQLLSFADAVAIRSRAPEGLFRVLDVYETVRGLMPEFQLIFSNQYCFSLKNEAINIWKRLGETNRRIFMELENLIRRDPAKAAVPRGGLHPITSYVINYLRSACLSRQTLELVFEESVNVDYRKRDNNRALSLSSSLAVQMAWIMELLESNLDAKSRYVVQKVKHNELGALLGDDWIRKHTAKVRQYHVNYQRSSWSRVLNVLKVDDNSMAPNGASENLREKLKLFNLYFEEICKTQSSWIIIDEQLRDELRISISRTLSLAYGNFNGRLQIGILTFDVLRLEYCISFIS</sequence>
<evidence type="ECO:0000256" key="2">
    <source>
        <dbReference type="ARBA" id="ARBA00022448"/>
    </source>
</evidence>
<comment type="caution">
    <text evidence="5">The sequence shown here is derived from an EMBL/GenBank/DDBJ whole genome shotgun (WGS) entry which is preliminary data.</text>
</comment>
<evidence type="ECO:0000259" key="4">
    <source>
        <dbReference type="Pfam" id="PF03081"/>
    </source>
</evidence>
<gene>
    <name evidence="5" type="ORF">BUALT_Bualt13G0098100</name>
</gene>
<dbReference type="AlphaFoldDB" id="A0AAV6WTU5"/>
<comment type="function">
    <text evidence="3">Component of the exocyst complex.</text>
</comment>
<dbReference type="GO" id="GO:0015031">
    <property type="term" value="P:protein transport"/>
    <property type="evidence" value="ECO:0007669"/>
    <property type="project" value="UniProtKB-KW"/>
</dbReference>
<keyword evidence="3" id="KW-0268">Exocytosis</keyword>
<keyword evidence="6" id="KW-1185">Reference proteome</keyword>
<keyword evidence="2 3" id="KW-0813">Transport</keyword>
<dbReference type="InterPro" id="IPR046364">
    <property type="entry name" value="Exo70_C"/>
</dbReference>
<dbReference type="EMBL" id="WHWC01000013">
    <property type="protein sequence ID" value="KAG8371536.1"/>
    <property type="molecule type" value="Genomic_DNA"/>
</dbReference>
<evidence type="ECO:0000256" key="1">
    <source>
        <dbReference type="ARBA" id="ARBA00006756"/>
    </source>
</evidence>
<name>A0AAV6WTU5_9LAMI</name>
<comment type="similarity">
    <text evidence="1 3">Belongs to the EXO70 family.</text>
</comment>
<evidence type="ECO:0000256" key="3">
    <source>
        <dbReference type="RuleBase" id="RU365026"/>
    </source>
</evidence>
<feature type="domain" description="Exocyst complex subunit Exo70 C-terminal" evidence="4">
    <location>
        <begin position="192"/>
        <end position="506"/>
    </location>
</feature>
<dbReference type="GO" id="GO:0006887">
    <property type="term" value="P:exocytosis"/>
    <property type="evidence" value="ECO:0007669"/>
    <property type="project" value="UniProtKB-KW"/>
</dbReference>
<reference evidence="5" key="1">
    <citation type="submission" date="2019-10" db="EMBL/GenBank/DDBJ databases">
        <authorList>
            <person name="Zhang R."/>
            <person name="Pan Y."/>
            <person name="Wang J."/>
            <person name="Ma R."/>
            <person name="Yu S."/>
        </authorList>
    </citation>
    <scope>NUCLEOTIDE SEQUENCE</scope>
    <source>
        <strain evidence="5">LA-IB0</strain>
        <tissue evidence="5">Leaf</tissue>
    </source>
</reference>
<dbReference type="InterPro" id="IPR004140">
    <property type="entry name" value="Exo70"/>
</dbReference>
<proteinExistence type="inferred from homology"/>
<evidence type="ECO:0000313" key="6">
    <source>
        <dbReference type="Proteomes" id="UP000826271"/>
    </source>
</evidence>
<dbReference type="PANTHER" id="PTHR12542:SF96">
    <property type="entry name" value="EXOCYST COMPLEX COMPONENT EXO70B1"/>
    <property type="match status" value="1"/>
</dbReference>
<dbReference type="Pfam" id="PF03081">
    <property type="entry name" value="Exo70_C"/>
    <property type="match status" value="1"/>
</dbReference>
<dbReference type="GO" id="GO:0005546">
    <property type="term" value="F:phosphatidylinositol-4,5-bisphosphate binding"/>
    <property type="evidence" value="ECO:0007669"/>
    <property type="project" value="InterPro"/>
</dbReference>
<dbReference type="PANTHER" id="PTHR12542">
    <property type="entry name" value="EXOCYST COMPLEX PROTEIN EXO70"/>
    <property type="match status" value="1"/>
</dbReference>
<accession>A0AAV6WTU5</accession>
<dbReference type="Gene3D" id="1.20.1280.170">
    <property type="entry name" value="Exocyst complex component Exo70"/>
    <property type="match status" value="1"/>
</dbReference>
<dbReference type="GO" id="GO:0000145">
    <property type="term" value="C:exocyst"/>
    <property type="evidence" value="ECO:0007669"/>
    <property type="project" value="InterPro"/>
</dbReference>
<dbReference type="InterPro" id="IPR016159">
    <property type="entry name" value="Cullin_repeat-like_dom_sf"/>
</dbReference>
<dbReference type="SUPFAM" id="SSF74788">
    <property type="entry name" value="Cullin repeat-like"/>
    <property type="match status" value="1"/>
</dbReference>
<protein>
    <recommendedName>
        <fullName evidence="3">Exocyst subunit Exo70 family protein</fullName>
    </recommendedName>
</protein>
<dbReference type="Proteomes" id="UP000826271">
    <property type="component" value="Unassembled WGS sequence"/>
</dbReference>
<organism evidence="5 6">
    <name type="scientific">Buddleja alternifolia</name>
    <dbReference type="NCBI Taxonomy" id="168488"/>
    <lineage>
        <taxon>Eukaryota</taxon>
        <taxon>Viridiplantae</taxon>
        <taxon>Streptophyta</taxon>
        <taxon>Embryophyta</taxon>
        <taxon>Tracheophyta</taxon>
        <taxon>Spermatophyta</taxon>
        <taxon>Magnoliopsida</taxon>
        <taxon>eudicotyledons</taxon>
        <taxon>Gunneridae</taxon>
        <taxon>Pentapetalae</taxon>
        <taxon>asterids</taxon>
        <taxon>lamiids</taxon>
        <taxon>Lamiales</taxon>
        <taxon>Scrophulariaceae</taxon>
        <taxon>Buddlejeae</taxon>
        <taxon>Buddleja</taxon>
    </lineage>
</organism>